<dbReference type="InterPro" id="IPR004358">
    <property type="entry name" value="Sig_transdc_His_kin-like_C"/>
</dbReference>
<feature type="domain" description="PAC" evidence="9">
    <location>
        <begin position="532"/>
        <end position="584"/>
    </location>
</feature>
<evidence type="ECO:0000256" key="3">
    <source>
        <dbReference type="ARBA" id="ARBA00022553"/>
    </source>
</evidence>
<dbReference type="InterPro" id="IPR000700">
    <property type="entry name" value="PAS-assoc_C"/>
</dbReference>
<name>A0A068NN60_FIMGI</name>
<dbReference type="eggNOG" id="COG4251">
    <property type="taxonomic scope" value="Bacteria"/>
</dbReference>
<organism evidence="10 11">
    <name type="scientific">Fimbriimonas ginsengisoli Gsoil 348</name>
    <dbReference type="NCBI Taxonomy" id="661478"/>
    <lineage>
        <taxon>Bacteria</taxon>
        <taxon>Bacillati</taxon>
        <taxon>Armatimonadota</taxon>
        <taxon>Fimbriimonadia</taxon>
        <taxon>Fimbriimonadales</taxon>
        <taxon>Fimbriimonadaceae</taxon>
        <taxon>Fimbriimonas</taxon>
    </lineage>
</organism>
<dbReference type="SUPFAM" id="SSF47384">
    <property type="entry name" value="Homodimeric domain of signal transducing histidine kinase"/>
    <property type="match status" value="1"/>
</dbReference>
<dbReference type="EC" id="2.7.13.3" evidence="2"/>
<feature type="domain" description="PAS" evidence="8">
    <location>
        <begin position="209"/>
        <end position="280"/>
    </location>
</feature>
<dbReference type="CDD" id="cd00130">
    <property type="entry name" value="PAS"/>
    <property type="match status" value="5"/>
</dbReference>
<dbReference type="Pfam" id="PF00512">
    <property type="entry name" value="HisKA"/>
    <property type="match status" value="1"/>
</dbReference>
<dbReference type="PROSITE" id="PS50112">
    <property type="entry name" value="PAS"/>
    <property type="match status" value="5"/>
</dbReference>
<evidence type="ECO:0000259" key="7">
    <source>
        <dbReference type="PROSITE" id="PS50109"/>
    </source>
</evidence>
<comment type="catalytic activity">
    <reaction evidence="1">
        <text>ATP + protein L-histidine = ADP + protein N-phospho-L-histidine.</text>
        <dbReference type="EC" id="2.7.13.3"/>
    </reaction>
</comment>
<dbReference type="FunFam" id="3.30.565.10:FF:000006">
    <property type="entry name" value="Sensor histidine kinase WalK"/>
    <property type="match status" value="1"/>
</dbReference>
<keyword evidence="4" id="KW-0808">Transferase</keyword>
<feature type="domain" description="PAC" evidence="9">
    <location>
        <begin position="283"/>
        <end position="335"/>
    </location>
</feature>
<dbReference type="Gene3D" id="1.10.287.130">
    <property type="match status" value="1"/>
</dbReference>
<feature type="domain" description="PAS" evidence="8">
    <location>
        <begin position="1"/>
        <end position="47"/>
    </location>
</feature>
<evidence type="ECO:0000313" key="10">
    <source>
        <dbReference type="EMBL" id="AIE84175.1"/>
    </source>
</evidence>
<dbReference type="InterPro" id="IPR013656">
    <property type="entry name" value="PAS_4"/>
</dbReference>
<feature type="domain" description="PAS" evidence="8">
    <location>
        <begin position="99"/>
        <end position="143"/>
    </location>
</feature>
<dbReference type="InterPro" id="IPR005467">
    <property type="entry name" value="His_kinase_dom"/>
</dbReference>
<dbReference type="InterPro" id="IPR036097">
    <property type="entry name" value="HisK_dim/P_sf"/>
</dbReference>
<evidence type="ECO:0000259" key="9">
    <source>
        <dbReference type="PROSITE" id="PS50113"/>
    </source>
</evidence>
<dbReference type="Pfam" id="PF02518">
    <property type="entry name" value="HATPase_c"/>
    <property type="match status" value="1"/>
</dbReference>
<protein>
    <recommendedName>
        <fullName evidence="2">histidine kinase</fullName>
        <ecNumber evidence="2">2.7.13.3</ecNumber>
    </recommendedName>
</protein>
<dbReference type="PROSITE" id="PS50113">
    <property type="entry name" value="PAC"/>
    <property type="match status" value="3"/>
</dbReference>
<dbReference type="Gene3D" id="2.10.70.100">
    <property type="match status" value="1"/>
</dbReference>
<dbReference type="InterPro" id="IPR052162">
    <property type="entry name" value="Sensor_kinase/Photoreceptor"/>
</dbReference>
<dbReference type="InterPro" id="IPR013655">
    <property type="entry name" value="PAS_fold_3"/>
</dbReference>
<dbReference type="CDD" id="cd00082">
    <property type="entry name" value="HisKA"/>
    <property type="match status" value="1"/>
</dbReference>
<dbReference type="SMART" id="SM00387">
    <property type="entry name" value="HATPase_c"/>
    <property type="match status" value="1"/>
</dbReference>
<keyword evidence="11" id="KW-1185">Reference proteome</keyword>
<evidence type="ECO:0000259" key="8">
    <source>
        <dbReference type="PROSITE" id="PS50112"/>
    </source>
</evidence>
<dbReference type="Pfam" id="PF08447">
    <property type="entry name" value="PAS_3"/>
    <property type="match status" value="4"/>
</dbReference>
<keyword evidence="3" id="KW-0597">Phosphoprotein</keyword>
<evidence type="ECO:0000256" key="6">
    <source>
        <dbReference type="ARBA" id="ARBA00023012"/>
    </source>
</evidence>
<dbReference type="SUPFAM" id="SSF55785">
    <property type="entry name" value="PYP-like sensor domain (PAS domain)"/>
    <property type="match status" value="5"/>
</dbReference>
<dbReference type="KEGG" id="fgi:OP10G_0807"/>
<dbReference type="SUPFAM" id="SSF55874">
    <property type="entry name" value="ATPase domain of HSP90 chaperone/DNA topoisomerase II/histidine kinase"/>
    <property type="match status" value="1"/>
</dbReference>
<dbReference type="InterPro" id="IPR001610">
    <property type="entry name" value="PAC"/>
</dbReference>
<feature type="domain" description="Histidine kinase" evidence="7">
    <location>
        <begin position="620"/>
        <end position="825"/>
    </location>
</feature>
<evidence type="ECO:0000313" key="11">
    <source>
        <dbReference type="Proteomes" id="UP000027982"/>
    </source>
</evidence>
<dbReference type="eggNOG" id="COG2202">
    <property type="taxonomic scope" value="Bacteria"/>
</dbReference>
<dbReference type="SMART" id="SM00086">
    <property type="entry name" value="PAC"/>
    <property type="match status" value="4"/>
</dbReference>
<dbReference type="InterPro" id="IPR036890">
    <property type="entry name" value="HATPase_C_sf"/>
</dbReference>
<feature type="domain" description="PAS" evidence="8">
    <location>
        <begin position="360"/>
        <end position="410"/>
    </location>
</feature>
<dbReference type="PROSITE" id="PS50109">
    <property type="entry name" value="HIS_KIN"/>
    <property type="match status" value="1"/>
</dbReference>
<reference evidence="10 11" key="1">
    <citation type="journal article" date="2014" name="PLoS ONE">
        <title>The first complete genome sequence of the class fimbriimonadia in the phylum armatimonadetes.</title>
        <authorList>
            <person name="Hu Z.Y."/>
            <person name="Wang Y.Z."/>
            <person name="Im W.T."/>
            <person name="Wang S.Y."/>
            <person name="Zhao G.P."/>
            <person name="Zheng H.J."/>
            <person name="Quan Z.X."/>
        </authorList>
    </citation>
    <scope>NUCLEOTIDE SEQUENCE [LARGE SCALE GENOMIC DNA]</scope>
    <source>
        <strain evidence="10">Gsoil 348</strain>
    </source>
</reference>
<dbReference type="AlphaFoldDB" id="A0A068NN60"/>
<gene>
    <name evidence="10" type="ORF">OP10G_0807</name>
</gene>
<dbReference type="Proteomes" id="UP000027982">
    <property type="component" value="Chromosome"/>
</dbReference>
<dbReference type="EMBL" id="CP007139">
    <property type="protein sequence ID" value="AIE84175.1"/>
    <property type="molecule type" value="Genomic_DNA"/>
</dbReference>
<dbReference type="Pfam" id="PF08448">
    <property type="entry name" value="PAS_4"/>
    <property type="match status" value="1"/>
</dbReference>
<dbReference type="Gene3D" id="3.30.450.20">
    <property type="entry name" value="PAS domain"/>
    <property type="match status" value="5"/>
</dbReference>
<keyword evidence="6" id="KW-0902">Two-component regulatory system</keyword>
<dbReference type="SMART" id="SM00091">
    <property type="entry name" value="PAS"/>
    <property type="match status" value="4"/>
</dbReference>
<accession>A0A068NN60</accession>
<dbReference type="eggNOG" id="COG2205">
    <property type="taxonomic scope" value="Bacteria"/>
</dbReference>
<dbReference type="STRING" id="661478.OP10G_0807"/>
<evidence type="ECO:0000256" key="4">
    <source>
        <dbReference type="ARBA" id="ARBA00022679"/>
    </source>
</evidence>
<keyword evidence="5 10" id="KW-0418">Kinase</keyword>
<dbReference type="InterPro" id="IPR035965">
    <property type="entry name" value="PAS-like_dom_sf"/>
</dbReference>
<dbReference type="PANTHER" id="PTHR43304">
    <property type="entry name" value="PHYTOCHROME-LIKE PROTEIN CPH1"/>
    <property type="match status" value="1"/>
</dbReference>
<evidence type="ECO:0000256" key="1">
    <source>
        <dbReference type="ARBA" id="ARBA00000085"/>
    </source>
</evidence>
<dbReference type="InterPro" id="IPR000014">
    <property type="entry name" value="PAS"/>
</dbReference>
<dbReference type="NCBIfam" id="TIGR00229">
    <property type="entry name" value="sensory_box"/>
    <property type="match status" value="4"/>
</dbReference>
<dbReference type="GO" id="GO:0000155">
    <property type="term" value="F:phosphorelay sensor kinase activity"/>
    <property type="evidence" value="ECO:0007669"/>
    <property type="project" value="InterPro"/>
</dbReference>
<sequence>MTYVDSALLEMIGRSFEDVLGDGWIQWLSPEVRNLQERTWRSGIAAGEPFERRHTYLTALGERRTVCVRANPIKDEAGTLQGWAGVHLEEPASPSVEVPKSPVESFFESTTDAFVAFDTEFRFTYANRVASEMLQRKPEELIGISQWELFPQLVGTKVELEFRRAMREQTAIHFEFAITQADIWLQIHAYPSPSGLAVYFRDISERKRAEARLALALQGARASIWEWDLATDLMTWSREMHEITGIPSDVAPSRTVFFERIDPADQKRIYMATVKAVDETSELNEEILIRNMEGEARWISLRATVVRNEAGKAIRFVGLAQNITERRQAEEELRDARRSLSLALLGGRMGYWSRSVEPDVIKWSPELEALFGLEPGAFAGDKGRVEFEKLVHPDDVERVAETVRKALRTGEDYRMEFRFRHADGGWRWMEGRGRASFDASGKPAWVHGVGIDITESKEIEARYERLANLVPCLVWVLDGKGYTRWVNRRWTEVTGLPGLQPTPDDWLALIHPEDLEPSRKIWWDCLRNGTPYEAELRYRTKNGEYRWFLERGEPILGGDGEVTEWFGTSVDIHDQKTKEQTLALADRRQRELNQELEARVETRTAELVDANREMEGFTYTVSHDLRAPLRAIMSTSMILLEETGGKLSPEERSLLERQAHNAKHLGVLIDELLKLSRISRQDMKFVRFDLSDLTAQVARELVDGFGEHVSLEIDPSLEAVGDPKLVKFVLLNLLENAVKFSPNGGTVRVGARDGTFFVKDEGIGFDPRYRDKLFRPFERLVSQSEYPGTGIGLANVKRIVERHGGKVWAESTPGHGSTFWFSLAP</sequence>
<dbReference type="SMART" id="SM00388">
    <property type="entry name" value="HisKA"/>
    <property type="match status" value="1"/>
</dbReference>
<dbReference type="Gene3D" id="3.30.565.10">
    <property type="entry name" value="Histidine kinase-like ATPase, C-terminal domain"/>
    <property type="match status" value="1"/>
</dbReference>
<dbReference type="FunFam" id="3.30.450.20:FF:000099">
    <property type="entry name" value="Sensory box sensor histidine kinase"/>
    <property type="match status" value="1"/>
</dbReference>
<dbReference type="PANTHER" id="PTHR43304:SF1">
    <property type="entry name" value="PAC DOMAIN-CONTAINING PROTEIN"/>
    <property type="match status" value="1"/>
</dbReference>
<feature type="domain" description="PAS" evidence="8">
    <location>
        <begin position="459"/>
        <end position="529"/>
    </location>
</feature>
<dbReference type="HOGENOM" id="CLU_000445_114_71_0"/>
<dbReference type="PRINTS" id="PR00344">
    <property type="entry name" value="BCTRLSENSOR"/>
</dbReference>
<proteinExistence type="predicted"/>
<evidence type="ECO:0000256" key="2">
    <source>
        <dbReference type="ARBA" id="ARBA00012438"/>
    </source>
</evidence>
<dbReference type="InterPro" id="IPR003594">
    <property type="entry name" value="HATPase_dom"/>
</dbReference>
<feature type="domain" description="PAC" evidence="9">
    <location>
        <begin position="413"/>
        <end position="465"/>
    </location>
</feature>
<dbReference type="InterPro" id="IPR003661">
    <property type="entry name" value="HisK_dim/P_dom"/>
</dbReference>
<evidence type="ECO:0000256" key="5">
    <source>
        <dbReference type="ARBA" id="ARBA00022777"/>
    </source>
</evidence>